<dbReference type="AlphaFoldDB" id="A0A8J4BK56"/>
<proteinExistence type="predicted"/>
<sequence>MVIQRLLQTALSRPCWMQHFVGLTKMSTMLVTISNLSRSGTCCSQRWPSLESFEAILLQEELSSAAASIDAKSQTTPSTDDASPFTLFSKNHIKLDVVHISF</sequence>
<gene>
    <name evidence="1" type="ORF">Vafri_17444</name>
</gene>
<name>A0A8J4BK56_9CHLO</name>
<reference evidence="1" key="1">
    <citation type="journal article" date="2021" name="Proc. Natl. Acad. Sci. U.S.A.">
        <title>Three genomes in the algal genus Volvox reveal the fate of a haploid sex-determining region after a transition to homothallism.</title>
        <authorList>
            <person name="Yamamoto K."/>
            <person name="Hamaji T."/>
            <person name="Kawai-Toyooka H."/>
            <person name="Matsuzaki R."/>
            <person name="Takahashi F."/>
            <person name="Nishimura Y."/>
            <person name="Kawachi M."/>
            <person name="Noguchi H."/>
            <person name="Minakuchi Y."/>
            <person name="Umen J.G."/>
            <person name="Toyoda A."/>
            <person name="Nozaki H."/>
        </authorList>
    </citation>
    <scope>NUCLEOTIDE SEQUENCE</scope>
    <source>
        <strain evidence="1">NIES-3780</strain>
    </source>
</reference>
<evidence type="ECO:0000313" key="1">
    <source>
        <dbReference type="EMBL" id="GIL63399.1"/>
    </source>
</evidence>
<accession>A0A8J4BK56</accession>
<keyword evidence="2" id="KW-1185">Reference proteome</keyword>
<organism evidence="1 2">
    <name type="scientific">Volvox africanus</name>
    <dbReference type="NCBI Taxonomy" id="51714"/>
    <lineage>
        <taxon>Eukaryota</taxon>
        <taxon>Viridiplantae</taxon>
        <taxon>Chlorophyta</taxon>
        <taxon>core chlorophytes</taxon>
        <taxon>Chlorophyceae</taxon>
        <taxon>CS clade</taxon>
        <taxon>Chlamydomonadales</taxon>
        <taxon>Volvocaceae</taxon>
        <taxon>Volvox</taxon>
    </lineage>
</organism>
<dbReference type="Proteomes" id="UP000747399">
    <property type="component" value="Unassembled WGS sequence"/>
</dbReference>
<evidence type="ECO:0000313" key="2">
    <source>
        <dbReference type="Proteomes" id="UP000747399"/>
    </source>
</evidence>
<dbReference type="EMBL" id="BNCO01000057">
    <property type="protein sequence ID" value="GIL63399.1"/>
    <property type="molecule type" value="Genomic_DNA"/>
</dbReference>
<comment type="caution">
    <text evidence="1">The sequence shown here is derived from an EMBL/GenBank/DDBJ whole genome shotgun (WGS) entry which is preliminary data.</text>
</comment>
<protein>
    <submittedName>
        <fullName evidence="1">Uncharacterized protein</fullName>
    </submittedName>
</protein>